<dbReference type="GeneID" id="108041451"/>
<proteinExistence type="predicted"/>
<name>A0ABM5JCR6_DRORH</name>
<feature type="domain" description="Plexin cytoplasmic RasGAP" evidence="1">
    <location>
        <begin position="10"/>
        <end position="74"/>
    </location>
</feature>
<protein>
    <recommendedName>
        <fullName evidence="1">Plexin cytoplasmic RasGAP domain-containing protein</fullName>
    </recommendedName>
</protein>
<dbReference type="Proteomes" id="UP001652680">
    <property type="component" value="Unassembled WGS sequence"/>
</dbReference>
<accession>A0ABM5JCR6</accession>
<dbReference type="EnsemblMetazoa" id="XM_044460682.1">
    <property type="protein sequence ID" value="XP_044316617.1"/>
    <property type="gene ID" value="LOC108041451"/>
</dbReference>
<evidence type="ECO:0000313" key="3">
    <source>
        <dbReference type="Proteomes" id="UP001652680"/>
    </source>
</evidence>
<sequence>MAFLYRVVAFVKDIPNYRIMVKQFYSDVSRLPQISDQEMSTAMQQLSVRQNEEFDTISALKELYIYITKYKDQIMEALETDINCRKMQLSRKLENVAATLDGDGTSNC</sequence>
<organism evidence="2 3">
    <name type="scientific">Drosophila rhopaloa</name>
    <name type="common">Fruit fly</name>
    <dbReference type="NCBI Taxonomy" id="1041015"/>
    <lineage>
        <taxon>Eukaryota</taxon>
        <taxon>Metazoa</taxon>
        <taxon>Ecdysozoa</taxon>
        <taxon>Arthropoda</taxon>
        <taxon>Hexapoda</taxon>
        <taxon>Insecta</taxon>
        <taxon>Pterygota</taxon>
        <taxon>Neoptera</taxon>
        <taxon>Endopterygota</taxon>
        <taxon>Diptera</taxon>
        <taxon>Brachycera</taxon>
        <taxon>Muscomorpha</taxon>
        <taxon>Ephydroidea</taxon>
        <taxon>Drosophilidae</taxon>
        <taxon>Drosophila</taxon>
        <taxon>Sophophora</taxon>
    </lineage>
</organism>
<dbReference type="RefSeq" id="XP_044316617.1">
    <property type="nucleotide sequence ID" value="XM_044460682.1"/>
</dbReference>
<evidence type="ECO:0000259" key="1">
    <source>
        <dbReference type="Pfam" id="PF08337"/>
    </source>
</evidence>
<evidence type="ECO:0000313" key="2">
    <source>
        <dbReference type="EnsemblMetazoa" id="XP_044316617.1"/>
    </source>
</evidence>
<dbReference type="Pfam" id="PF08337">
    <property type="entry name" value="Plexin_cytopl"/>
    <property type="match status" value="1"/>
</dbReference>
<dbReference type="InterPro" id="IPR013548">
    <property type="entry name" value="Plexin_cytoplasmic_RasGAP_dom"/>
</dbReference>
<reference evidence="2" key="2">
    <citation type="submission" date="2025-05" db="UniProtKB">
        <authorList>
            <consortium name="EnsemblMetazoa"/>
        </authorList>
    </citation>
    <scope>IDENTIFICATION</scope>
</reference>
<dbReference type="PANTHER" id="PTHR22625">
    <property type="entry name" value="PLEXIN"/>
    <property type="match status" value="1"/>
</dbReference>
<reference evidence="3" key="1">
    <citation type="journal article" date="2021" name="Elife">
        <title>Highly contiguous assemblies of 101 drosophilid genomes.</title>
        <authorList>
            <person name="Kim B.Y."/>
            <person name="Wang J.R."/>
            <person name="Miller D.E."/>
            <person name="Barmina O."/>
            <person name="Delaney E."/>
            <person name="Thompson A."/>
            <person name="Comeault A.A."/>
            <person name="Peede D."/>
            <person name="D'Agostino E.R."/>
            <person name="Pelaez J."/>
            <person name="Aguilar J.M."/>
            <person name="Haji D."/>
            <person name="Matsunaga T."/>
            <person name="Armstrong E.E."/>
            <person name="Zych M."/>
            <person name="Ogawa Y."/>
            <person name="Stamenkovic-Radak M."/>
            <person name="Jelic M."/>
            <person name="Veselinovic M.S."/>
            <person name="Tanaskovic M."/>
            <person name="Eric P."/>
            <person name="Gao J.J."/>
            <person name="Katoh T.K."/>
            <person name="Toda M.J."/>
            <person name="Watabe H."/>
            <person name="Watada M."/>
            <person name="Davis J.S."/>
            <person name="Moyle L.C."/>
            <person name="Manoli G."/>
            <person name="Bertolini E."/>
            <person name="Kostal V."/>
            <person name="Hawley R.S."/>
            <person name="Takahashi A."/>
            <person name="Jones C.D."/>
            <person name="Price D.K."/>
            <person name="Whiteman N."/>
            <person name="Kopp A."/>
            <person name="Matute D.R."/>
            <person name="Petrov D.A."/>
        </authorList>
    </citation>
    <scope>NUCLEOTIDE SEQUENCE [LARGE SCALE GENOMIC DNA]</scope>
</reference>
<dbReference type="Gene3D" id="1.10.506.10">
    <property type="entry name" value="GTPase Activation - p120gap, domain 1"/>
    <property type="match status" value="1"/>
</dbReference>
<keyword evidence="3" id="KW-1185">Reference proteome</keyword>
<dbReference type="InterPro" id="IPR031148">
    <property type="entry name" value="Plexin"/>
</dbReference>
<dbReference type="PANTHER" id="PTHR22625:SF44">
    <property type="entry name" value="PLEXIN-B"/>
    <property type="match status" value="1"/>
</dbReference>
<dbReference type="InterPro" id="IPR008936">
    <property type="entry name" value="Rho_GTPase_activation_prot"/>
</dbReference>